<gene>
    <name evidence="3" type="ORF">H9815_14625</name>
</gene>
<dbReference type="Proteomes" id="UP000824037">
    <property type="component" value="Unassembled WGS sequence"/>
</dbReference>
<keyword evidence="2" id="KW-0812">Transmembrane</keyword>
<comment type="caution">
    <text evidence="3">The sequence shown here is derived from an EMBL/GenBank/DDBJ whole genome shotgun (WGS) entry which is preliminary data.</text>
</comment>
<keyword evidence="2" id="KW-1133">Transmembrane helix</keyword>
<reference evidence="3" key="1">
    <citation type="journal article" date="2021" name="PeerJ">
        <title>Extensive microbial diversity within the chicken gut microbiome revealed by metagenomics and culture.</title>
        <authorList>
            <person name="Gilroy R."/>
            <person name="Ravi A."/>
            <person name="Getino M."/>
            <person name="Pursley I."/>
            <person name="Horton D.L."/>
            <person name="Alikhan N.F."/>
            <person name="Baker D."/>
            <person name="Gharbi K."/>
            <person name="Hall N."/>
            <person name="Watson M."/>
            <person name="Adriaenssens E.M."/>
            <person name="Foster-Nyarko E."/>
            <person name="Jarju S."/>
            <person name="Secka A."/>
            <person name="Antonio M."/>
            <person name="Oren A."/>
            <person name="Chaudhuri R.R."/>
            <person name="La Ragione R."/>
            <person name="Hildebrand F."/>
            <person name="Pallen M.J."/>
        </authorList>
    </citation>
    <scope>NUCLEOTIDE SEQUENCE</scope>
    <source>
        <strain evidence="3">ChiGjej4B4-7305</strain>
    </source>
</reference>
<feature type="transmembrane region" description="Helical" evidence="2">
    <location>
        <begin position="157"/>
        <end position="180"/>
    </location>
</feature>
<reference evidence="3" key="2">
    <citation type="submission" date="2021-04" db="EMBL/GenBank/DDBJ databases">
        <authorList>
            <person name="Gilroy R."/>
        </authorList>
    </citation>
    <scope>NUCLEOTIDE SEQUENCE</scope>
    <source>
        <strain evidence="3">ChiGjej4B4-7305</strain>
    </source>
</reference>
<feature type="transmembrane region" description="Helical" evidence="2">
    <location>
        <begin position="341"/>
        <end position="363"/>
    </location>
</feature>
<evidence type="ECO:0000256" key="1">
    <source>
        <dbReference type="SAM" id="MobiDB-lite"/>
    </source>
</evidence>
<evidence type="ECO:0000313" key="3">
    <source>
        <dbReference type="EMBL" id="HIZ37005.1"/>
    </source>
</evidence>
<feature type="transmembrane region" description="Helical" evidence="2">
    <location>
        <begin position="216"/>
        <end position="237"/>
    </location>
</feature>
<name>A0A9D2EGM8_9MICO</name>
<feature type="transmembrane region" description="Helical" evidence="2">
    <location>
        <begin position="117"/>
        <end position="137"/>
    </location>
</feature>
<dbReference type="EMBL" id="DXBY01000251">
    <property type="protein sequence ID" value="HIZ37005.1"/>
    <property type="molecule type" value="Genomic_DNA"/>
</dbReference>
<protein>
    <submittedName>
        <fullName evidence="3">Uncharacterized protein</fullName>
    </submittedName>
</protein>
<feature type="region of interest" description="Disordered" evidence="1">
    <location>
        <begin position="1"/>
        <end position="26"/>
    </location>
</feature>
<organism evidence="3 4">
    <name type="scientific">Candidatus Ruania gallistercoris</name>
    <dbReference type="NCBI Taxonomy" id="2838746"/>
    <lineage>
        <taxon>Bacteria</taxon>
        <taxon>Bacillati</taxon>
        <taxon>Actinomycetota</taxon>
        <taxon>Actinomycetes</taxon>
        <taxon>Micrococcales</taxon>
        <taxon>Ruaniaceae</taxon>
        <taxon>Ruania</taxon>
    </lineage>
</organism>
<keyword evidence="2" id="KW-0472">Membrane</keyword>
<dbReference type="AlphaFoldDB" id="A0A9D2EGM8"/>
<sequence>MDTSTSALPPPAHRPDHPPRPGPGVPGRVIPGAAALVWLLSAGAALVVTLTGHTLPVGDRGGDWHGMWSHLPAATLTPWAAALAVAGAMLALWTWLGARTARVPRAARVATAVGSGGILLGAVTFVDLSILAQLGYLPLTLITAPFDATVREAFVDSITAGSALQVAVLAATALLGAALVRFLRRTGGACASCGRRHDGRDPGWTTPTAAARWGTVLAWIAAVIPVAYAATRIAWVLGVPLGVPPEFITELSGGNGWVASLGLGGAATLGGVLTIGLTRPWGEVFPRWTLWLRGRRVPVPFAVVPASIVAGAILPASLSLISTGVRTGALARAFEPDGWGAIAPELLWPVWSVTLAGATYAYWLRRRGRCRSCGRG</sequence>
<evidence type="ECO:0000256" key="2">
    <source>
        <dbReference type="SAM" id="Phobius"/>
    </source>
</evidence>
<evidence type="ECO:0000313" key="4">
    <source>
        <dbReference type="Proteomes" id="UP000824037"/>
    </source>
</evidence>
<feature type="transmembrane region" description="Helical" evidence="2">
    <location>
        <begin position="36"/>
        <end position="56"/>
    </location>
</feature>
<feature type="transmembrane region" description="Helical" evidence="2">
    <location>
        <begin position="299"/>
        <end position="321"/>
    </location>
</feature>
<feature type="transmembrane region" description="Helical" evidence="2">
    <location>
        <begin position="76"/>
        <end position="96"/>
    </location>
</feature>
<feature type="transmembrane region" description="Helical" evidence="2">
    <location>
        <begin position="257"/>
        <end position="278"/>
    </location>
</feature>
<proteinExistence type="predicted"/>
<accession>A0A9D2EGM8</accession>